<dbReference type="KEGG" id="mpro:BJP34_13295"/>
<dbReference type="SUPFAM" id="SSF56784">
    <property type="entry name" value="HAD-like"/>
    <property type="match status" value="1"/>
</dbReference>
<dbReference type="PANTHER" id="PTHR43434">
    <property type="entry name" value="PHOSPHOGLYCOLATE PHOSPHATASE"/>
    <property type="match status" value="1"/>
</dbReference>
<dbReference type="Proteomes" id="UP000177870">
    <property type="component" value="Chromosome"/>
</dbReference>
<dbReference type="OrthoDB" id="368044at2"/>
<dbReference type="InterPro" id="IPR050155">
    <property type="entry name" value="HAD-like_hydrolase_sf"/>
</dbReference>
<dbReference type="PANTHER" id="PTHR43434:SF21">
    <property type="entry name" value="SLL0295 PROTEIN"/>
    <property type="match status" value="1"/>
</dbReference>
<proteinExistence type="predicted"/>
<accession>A0A1D8TRN1</accession>
<dbReference type="STRING" id="1458985.BJP34_13295"/>
<dbReference type="RefSeq" id="WP_070392763.1">
    <property type="nucleotide sequence ID" value="NZ_CP017599.1"/>
</dbReference>
<organism evidence="1 2">
    <name type="scientific">Moorena producens PAL-8-15-08-1</name>
    <dbReference type="NCBI Taxonomy" id="1458985"/>
    <lineage>
        <taxon>Bacteria</taxon>
        <taxon>Bacillati</taxon>
        <taxon>Cyanobacteriota</taxon>
        <taxon>Cyanophyceae</taxon>
        <taxon>Coleofasciculales</taxon>
        <taxon>Coleofasciculaceae</taxon>
        <taxon>Moorena</taxon>
    </lineage>
</organism>
<dbReference type="GO" id="GO:0008967">
    <property type="term" value="F:phosphoglycolate phosphatase activity"/>
    <property type="evidence" value="ECO:0007669"/>
    <property type="project" value="TreeGrafter"/>
</dbReference>
<gene>
    <name evidence="1" type="ORF">BJP34_13295</name>
</gene>
<dbReference type="GO" id="GO:0006281">
    <property type="term" value="P:DNA repair"/>
    <property type="evidence" value="ECO:0007669"/>
    <property type="project" value="TreeGrafter"/>
</dbReference>
<dbReference type="GO" id="GO:0005829">
    <property type="term" value="C:cytosol"/>
    <property type="evidence" value="ECO:0007669"/>
    <property type="project" value="TreeGrafter"/>
</dbReference>
<name>A0A1D8TRN1_9CYAN</name>
<dbReference type="EMBL" id="CP017599">
    <property type="protein sequence ID" value="AOX00300.1"/>
    <property type="molecule type" value="Genomic_DNA"/>
</dbReference>
<evidence type="ECO:0000313" key="2">
    <source>
        <dbReference type="Proteomes" id="UP000177870"/>
    </source>
</evidence>
<dbReference type="AlphaFoldDB" id="A0A1D8TRN1"/>
<sequence>MVPTILALDFDGVLCDGLLEYFQTAWRTYCQIWKPASETPPENLAASFYPLRPVIQIGWEMPILIHALILGISEDEILQNWSTVAQSIVNSETLDRTDIAKQLDTIRDKWITTDLDGWLSLHQFYPGVIERLEQILSTNTTQVYIVSTKEGRFINQLLLQQGIKLPQDRIIGKESKRPKHQTLRQLMEAFPGEAVTLWFVEDRFKSLKSVQQQPDLKPVKLYLADWGYNTKAEQESACNDPRIQLLSLEQFSQDFSNWLD</sequence>
<dbReference type="InterPro" id="IPR036412">
    <property type="entry name" value="HAD-like_sf"/>
</dbReference>
<dbReference type="Gene3D" id="3.40.50.1000">
    <property type="entry name" value="HAD superfamily/HAD-like"/>
    <property type="match status" value="1"/>
</dbReference>
<evidence type="ECO:0000313" key="1">
    <source>
        <dbReference type="EMBL" id="AOX00300.1"/>
    </source>
</evidence>
<dbReference type="InterPro" id="IPR023214">
    <property type="entry name" value="HAD_sf"/>
</dbReference>
<reference evidence="2" key="1">
    <citation type="submission" date="2016-10" db="EMBL/GenBank/DDBJ databases">
        <title>Comparative genomics uncovers the prolific and rare metabolic potential of the cyanobacterial genus Moorea.</title>
        <authorList>
            <person name="Leao T."/>
            <person name="Castelao G."/>
            <person name="Korobeynikov A."/>
            <person name="Monroe E.A."/>
            <person name="Podell S."/>
            <person name="Glukhov E."/>
            <person name="Allen E."/>
            <person name="Gerwick W.H."/>
            <person name="Gerwick L."/>
        </authorList>
    </citation>
    <scope>NUCLEOTIDE SEQUENCE [LARGE SCALE GENOMIC DNA]</scope>
    <source>
        <strain evidence="2">PAL-8-15-08-1</strain>
    </source>
</reference>
<protein>
    <submittedName>
        <fullName evidence="1">Haloacid dehalogenase</fullName>
    </submittedName>
</protein>